<keyword evidence="7" id="KW-1185">Reference proteome</keyword>
<keyword evidence="2 4" id="KW-0732">Signal</keyword>
<feature type="domain" description="Leucine-rich repeat-containing N-terminal plant-type" evidence="5">
    <location>
        <begin position="28"/>
        <end position="69"/>
    </location>
</feature>
<dbReference type="OrthoDB" id="1748632at2759"/>
<proteinExistence type="predicted"/>
<gene>
    <name evidence="6" type="ORF">OLEA9_A084778</name>
</gene>
<keyword evidence="3" id="KW-0677">Repeat</keyword>
<dbReference type="SUPFAM" id="SSF52058">
    <property type="entry name" value="L domain-like"/>
    <property type="match status" value="1"/>
</dbReference>
<evidence type="ECO:0000256" key="2">
    <source>
        <dbReference type="ARBA" id="ARBA00022729"/>
    </source>
</evidence>
<evidence type="ECO:0000313" key="7">
    <source>
        <dbReference type="Proteomes" id="UP000594638"/>
    </source>
</evidence>
<dbReference type="Pfam" id="PF08263">
    <property type="entry name" value="LRRNT_2"/>
    <property type="match status" value="1"/>
</dbReference>
<accession>A0A8S0TZJ3</accession>
<reference evidence="6 7" key="1">
    <citation type="submission" date="2019-12" db="EMBL/GenBank/DDBJ databases">
        <authorList>
            <person name="Alioto T."/>
            <person name="Alioto T."/>
            <person name="Gomez Garrido J."/>
        </authorList>
    </citation>
    <scope>NUCLEOTIDE SEQUENCE [LARGE SCALE GENOMIC DNA]</scope>
</reference>
<dbReference type="InterPro" id="IPR053211">
    <property type="entry name" value="DNA_repair-toleration"/>
</dbReference>
<dbReference type="InterPro" id="IPR013210">
    <property type="entry name" value="LRR_N_plant-typ"/>
</dbReference>
<dbReference type="Gramene" id="OE9A084778T1">
    <property type="protein sequence ID" value="OE9A084778C1"/>
    <property type="gene ID" value="OE9A084778"/>
</dbReference>
<feature type="chain" id="PRO_5035896700" description="Leucine-rich repeat-containing N-terminal plant-type domain-containing protein" evidence="4">
    <location>
        <begin position="23"/>
        <end position="177"/>
    </location>
</feature>
<dbReference type="Proteomes" id="UP000594638">
    <property type="component" value="Unassembled WGS sequence"/>
</dbReference>
<evidence type="ECO:0000313" key="6">
    <source>
        <dbReference type="EMBL" id="CAA3011579.1"/>
    </source>
</evidence>
<name>A0A8S0TZJ3_OLEEU</name>
<dbReference type="EMBL" id="CACTIH010007372">
    <property type="protein sequence ID" value="CAA3011579.1"/>
    <property type="molecule type" value="Genomic_DNA"/>
</dbReference>
<keyword evidence="1" id="KW-0433">Leucine-rich repeat</keyword>
<sequence>MGIKLLAMLVMMLLSLLNGWYCLGCWKEEKVALLHLKANINFPDEELLPSWVVNETTIGYCQWTGVECSNTTKRVIQLDLNGVMERTLGDCERLFGLTKLEVLDFKGNDDISNGDILSMLKLGRLRRLEELFLDFSNVDGNFLQSIGELSSLKILSLSSCRLNGTLPVQGKLLWVVW</sequence>
<comment type="caution">
    <text evidence="6">The sequence shown here is derived from an EMBL/GenBank/DDBJ whole genome shotgun (WGS) entry which is preliminary data.</text>
</comment>
<dbReference type="PANTHER" id="PTHR48060:SF17">
    <property type="entry name" value="LRR RECEPTOR-LIKE SERINE_THREONINE-PROTEIN KINASE IRK-RELATED"/>
    <property type="match status" value="1"/>
</dbReference>
<evidence type="ECO:0000256" key="3">
    <source>
        <dbReference type="ARBA" id="ARBA00022737"/>
    </source>
</evidence>
<evidence type="ECO:0000259" key="5">
    <source>
        <dbReference type="Pfam" id="PF08263"/>
    </source>
</evidence>
<evidence type="ECO:0000256" key="1">
    <source>
        <dbReference type="ARBA" id="ARBA00022614"/>
    </source>
</evidence>
<dbReference type="InterPro" id="IPR032675">
    <property type="entry name" value="LRR_dom_sf"/>
</dbReference>
<protein>
    <recommendedName>
        <fullName evidence="5">Leucine-rich repeat-containing N-terminal plant-type domain-containing protein</fullName>
    </recommendedName>
</protein>
<feature type="signal peptide" evidence="4">
    <location>
        <begin position="1"/>
        <end position="22"/>
    </location>
</feature>
<evidence type="ECO:0000256" key="4">
    <source>
        <dbReference type="SAM" id="SignalP"/>
    </source>
</evidence>
<dbReference type="PANTHER" id="PTHR48060">
    <property type="entry name" value="DNA DAMAGE-REPAIR/TOLERATION PROTEIN DRT100"/>
    <property type="match status" value="1"/>
</dbReference>
<organism evidence="6 7">
    <name type="scientific">Olea europaea subsp. europaea</name>
    <dbReference type="NCBI Taxonomy" id="158383"/>
    <lineage>
        <taxon>Eukaryota</taxon>
        <taxon>Viridiplantae</taxon>
        <taxon>Streptophyta</taxon>
        <taxon>Embryophyta</taxon>
        <taxon>Tracheophyta</taxon>
        <taxon>Spermatophyta</taxon>
        <taxon>Magnoliopsida</taxon>
        <taxon>eudicotyledons</taxon>
        <taxon>Gunneridae</taxon>
        <taxon>Pentapetalae</taxon>
        <taxon>asterids</taxon>
        <taxon>lamiids</taxon>
        <taxon>Lamiales</taxon>
        <taxon>Oleaceae</taxon>
        <taxon>Oleeae</taxon>
        <taxon>Olea</taxon>
    </lineage>
</organism>
<dbReference type="AlphaFoldDB" id="A0A8S0TZJ3"/>
<dbReference type="Gene3D" id="3.80.10.10">
    <property type="entry name" value="Ribonuclease Inhibitor"/>
    <property type="match status" value="1"/>
</dbReference>